<dbReference type="AlphaFoldDB" id="A0A2P2KB32"/>
<evidence type="ECO:0000313" key="1">
    <source>
        <dbReference type="EMBL" id="MBX02924.1"/>
    </source>
</evidence>
<accession>A0A2P2KB32</accession>
<dbReference type="EMBL" id="GGEC01022440">
    <property type="protein sequence ID" value="MBX02924.1"/>
    <property type="molecule type" value="Transcribed_RNA"/>
</dbReference>
<proteinExistence type="predicted"/>
<organism evidence="1">
    <name type="scientific">Rhizophora mucronata</name>
    <name type="common">Asiatic mangrove</name>
    <dbReference type="NCBI Taxonomy" id="61149"/>
    <lineage>
        <taxon>Eukaryota</taxon>
        <taxon>Viridiplantae</taxon>
        <taxon>Streptophyta</taxon>
        <taxon>Embryophyta</taxon>
        <taxon>Tracheophyta</taxon>
        <taxon>Spermatophyta</taxon>
        <taxon>Magnoliopsida</taxon>
        <taxon>eudicotyledons</taxon>
        <taxon>Gunneridae</taxon>
        <taxon>Pentapetalae</taxon>
        <taxon>rosids</taxon>
        <taxon>fabids</taxon>
        <taxon>Malpighiales</taxon>
        <taxon>Rhizophoraceae</taxon>
        <taxon>Rhizophora</taxon>
    </lineage>
</organism>
<reference evidence="1" key="1">
    <citation type="submission" date="2018-02" db="EMBL/GenBank/DDBJ databases">
        <title>Rhizophora mucronata_Transcriptome.</title>
        <authorList>
            <person name="Meera S.P."/>
            <person name="Sreeshan A."/>
            <person name="Augustine A."/>
        </authorList>
    </citation>
    <scope>NUCLEOTIDE SEQUENCE</scope>
    <source>
        <tissue evidence="1">Leaf</tissue>
    </source>
</reference>
<sequence length="52" mass="6212">MLLHPLLCFQIRSLEKKQKAGKYAKKVKAKTRRKMHELSNPLEPDEFADMWK</sequence>
<name>A0A2P2KB32_RHIMU</name>
<protein>
    <submittedName>
        <fullName evidence="1">Uncharacterized protein</fullName>
    </submittedName>
</protein>